<feature type="domain" description="TOD1/MUCI70 glycosyltransferase-like" evidence="3">
    <location>
        <begin position="332"/>
        <end position="651"/>
    </location>
</feature>
<reference evidence="4 5" key="1">
    <citation type="submission" date="2024-03" db="EMBL/GenBank/DDBJ databases">
        <authorList>
            <person name="Martinez-Hernandez J."/>
        </authorList>
    </citation>
    <scope>NUCLEOTIDE SEQUENCE [LARGE SCALE GENOMIC DNA]</scope>
</reference>
<feature type="compositionally biased region" description="Basic and acidic residues" evidence="1">
    <location>
        <begin position="1"/>
        <end position="15"/>
    </location>
</feature>
<feature type="compositionally biased region" description="Acidic residues" evidence="1">
    <location>
        <begin position="212"/>
        <end position="221"/>
    </location>
</feature>
<evidence type="ECO:0000256" key="1">
    <source>
        <dbReference type="SAM" id="MobiDB-lite"/>
    </source>
</evidence>
<dbReference type="InterPro" id="IPR048354">
    <property type="entry name" value="TOD1_MUCI70_glycTrfase_dom"/>
</dbReference>
<feature type="transmembrane region" description="Helical" evidence="2">
    <location>
        <begin position="51"/>
        <end position="74"/>
    </location>
</feature>
<evidence type="ECO:0000313" key="5">
    <source>
        <dbReference type="Proteomes" id="UP001497480"/>
    </source>
</evidence>
<feature type="region of interest" description="Disordered" evidence="1">
    <location>
        <begin position="1"/>
        <end position="21"/>
    </location>
</feature>
<protein>
    <recommendedName>
        <fullName evidence="3">TOD1/MUCI70 glycosyltransferase-like domain-containing protein</fullName>
    </recommendedName>
</protein>
<feature type="compositionally biased region" description="Acidic residues" evidence="1">
    <location>
        <begin position="252"/>
        <end position="269"/>
    </location>
</feature>
<evidence type="ECO:0000259" key="3">
    <source>
        <dbReference type="Pfam" id="PF04765"/>
    </source>
</evidence>
<dbReference type="Pfam" id="PF04765">
    <property type="entry name" value="TOD1_MUCI70"/>
    <property type="match status" value="1"/>
</dbReference>
<sequence>MERFGVRASGTHDHPNASSDHLATGIRGAAAVPHKQPRLRRSARSDRVPQLSLSTFILFLFLLLLLTILAFFYISKREVSDNGEDNDDVKSDSDFLTNVPRIDRKKALEFGHASGGHGRDTRYRDKDDRRRDGNYDDEMKTRDTDEDVPVKMNHEVRSSQDDSHISLKGKGDGLYNEAERHGASLNNVEHFTEDDGKMSHEADPRKKSSADDINDDYDDLFDFQNAQTDHSDDSRSMKGKPSNFNVGRLDSEVQDSFDVGDDIGSEDAEGASFLKTSHDGKTKSRHESNRRPNRKKKQRRRKSSGSCQMKLLNTTSQLVEPLESRKFARFNLQYTDIQEKPLGEEQWVPRFAGHQSLEDRENSFFARDQKINCGFVKGPEGFPTTGFDLSEDDESYISRCHIAVISCIFGNWDRLRKPVTKTITHFSRKNVCFVMFTDEVTMQTLIDEGHEPDRMGFIGFWKLVVVKNLPYDDMRRVGKIPKLLAHRLFPFARYSIWLDSKLRLQSDPLLILEYFLWRKGYEFAISNHYSRHCVWEEVARNKKLNKYNHTVIDQQFAFYKADGLKRFNASDPKKLLPSNVPEGSFIIRAHTPMSNLFSCLWFNEVDRFTPRDQLSFAYTYQKLRRMNPDKRFRLHMFKDCERRKLAKLFRHRVDEKRNTGQKATE</sequence>
<feature type="compositionally biased region" description="Basic and acidic residues" evidence="1">
    <location>
        <begin position="117"/>
        <end position="182"/>
    </location>
</feature>
<feature type="region of interest" description="Disordered" evidence="1">
    <location>
        <begin position="107"/>
        <end position="307"/>
    </location>
</feature>
<feature type="compositionally biased region" description="Basic residues" evidence="1">
    <location>
        <begin position="291"/>
        <end position="303"/>
    </location>
</feature>
<feature type="compositionally biased region" description="Basic and acidic residues" evidence="1">
    <location>
        <begin position="190"/>
        <end position="210"/>
    </location>
</feature>
<dbReference type="EMBL" id="CAXHTB010000001">
    <property type="protein sequence ID" value="CAL0300652.1"/>
    <property type="molecule type" value="Genomic_DNA"/>
</dbReference>
<proteinExistence type="predicted"/>
<keyword evidence="2" id="KW-0812">Transmembrane</keyword>
<name>A0AAV1VUU1_LUPLU</name>
<dbReference type="PANTHER" id="PTHR12956">
    <property type="entry name" value="ALKALINE CERAMIDASE-RELATED"/>
    <property type="match status" value="1"/>
</dbReference>
<dbReference type="AlphaFoldDB" id="A0AAV1VUU1"/>
<keyword evidence="5" id="KW-1185">Reference proteome</keyword>
<dbReference type="PANTHER" id="PTHR12956:SF24">
    <property type="entry name" value="TRANSMEMBRANE PROTEIN (DUF616)"/>
    <property type="match status" value="1"/>
</dbReference>
<comment type="caution">
    <text evidence="4">The sequence shown here is derived from an EMBL/GenBank/DDBJ whole genome shotgun (WGS) entry which is preliminary data.</text>
</comment>
<keyword evidence="2" id="KW-0472">Membrane</keyword>
<accession>A0AAV1VUU1</accession>
<evidence type="ECO:0000313" key="4">
    <source>
        <dbReference type="EMBL" id="CAL0300652.1"/>
    </source>
</evidence>
<evidence type="ECO:0000256" key="2">
    <source>
        <dbReference type="SAM" id="Phobius"/>
    </source>
</evidence>
<dbReference type="InterPro" id="IPR006852">
    <property type="entry name" value="TOD1_MUCI70"/>
</dbReference>
<keyword evidence="2" id="KW-1133">Transmembrane helix</keyword>
<feature type="compositionally biased region" description="Basic and acidic residues" evidence="1">
    <location>
        <begin position="276"/>
        <end position="290"/>
    </location>
</feature>
<organism evidence="4 5">
    <name type="scientific">Lupinus luteus</name>
    <name type="common">European yellow lupine</name>
    <dbReference type="NCBI Taxonomy" id="3873"/>
    <lineage>
        <taxon>Eukaryota</taxon>
        <taxon>Viridiplantae</taxon>
        <taxon>Streptophyta</taxon>
        <taxon>Embryophyta</taxon>
        <taxon>Tracheophyta</taxon>
        <taxon>Spermatophyta</taxon>
        <taxon>Magnoliopsida</taxon>
        <taxon>eudicotyledons</taxon>
        <taxon>Gunneridae</taxon>
        <taxon>Pentapetalae</taxon>
        <taxon>rosids</taxon>
        <taxon>fabids</taxon>
        <taxon>Fabales</taxon>
        <taxon>Fabaceae</taxon>
        <taxon>Papilionoideae</taxon>
        <taxon>50 kb inversion clade</taxon>
        <taxon>genistoids sensu lato</taxon>
        <taxon>core genistoids</taxon>
        <taxon>Genisteae</taxon>
        <taxon>Lupinus</taxon>
    </lineage>
</organism>
<gene>
    <name evidence="4" type="ORF">LLUT_LOCUS1712</name>
</gene>
<dbReference type="Proteomes" id="UP001497480">
    <property type="component" value="Unassembled WGS sequence"/>
</dbReference>